<accession>A0AB34JE38</accession>
<feature type="compositionally biased region" description="Polar residues" evidence="1">
    <location>
        <begin position="493"/>
        <end position="507"/>
    </location>
</feature>
<gene>
    <name evidence="3" type="ORF">AB1Y20_023670</name>
</gene>
<reference evidence="3 4" key="1">
    <citation type="journal article" date="2024" name="Science">
        <title>Giant polyketide synthase enzymes in the biosynthesis of giant marine polyether toxins.</title>
        <authorList>
            <person name="Fallon T.R."/>
            <person name="Shende V.V."/>
            <person name="Wierzbicki I.H."/>
            <person name="Pendleton A.L."/>
            <person name="Watervoot N.F."/>
            <person name="Auber R.P."/>
            <person name="Gonzalez D.J."/>
            <person name="Wisecaver J.H."/>
            <person name="Moore B.S."/>
        </authorList>
    </citation>
    <scope>NUCLEOTIDE SEQUENCE [LARGE SCALE GENOMIC DNA]</scope>
    <source>
        <strain evidence="3 4">12B1</strain>
    </source>
</reference>
<organism evidence="3 4">
    <name type="scientific">Prymnesium parvum</name>
    <name type="common">Toxic golden alga</name>
    <dbReference type="NCBI Taxonomy" id="97485"/>
    <lineage>
        <taxon>Eukaryota</taxon>
        <taxon>Haptista</taxon>
        <taxon>Haptophyta</taxon>
        <taxon>Prymnesiophyceae</taxon>
        <taxon>Prymnesiales</taxon>
        <taxon>Prymnesiaceae</taxon>
        <taxon>Prymnesium</taxon>
    </lineage>
</organism>
<evidence type="ECO:0000259" key="2">
    <source>
        <dbReference type="PROSITE" id="PS50042"/>
    </source>
</evidence>
<dbReference type="Proteomes" id="UP001515480">
    <property type="component" value="Unassembled WGS sequence"/>
</dbReference>
<dbReference type="CDD" id="cd00038">
    <property type="entry name" value="CAP_ED"/>
    <property type="match status" value="2"/>
</dbReference>
<dbReference type="PRINTS" id="PR00103">
    <property type="entry name" value="CAMPKINASE"/>
</dbReference>
<comment type="caution">
    <text evidence="3">The sequence shown here is derived from an EMBL/GenBank/DDBJ whole genome shotgun (WGS) entry which is preliminary data.</text>
</comment>
<evidence type="ECO:0000256" key="1">
    <source>
        <dbReference type="SAM" id="MobiDB-lite"/>
    </source>
</evidence>
<dbReference type="InterPro" id="IPR018490">
    <property type="entry name" value="cNMP-bd_dom_sf"/>
</dbReference>
<feature type="compositionally biased region" description="Polar residues" evidence="1">
    <location>
        <begin position="7"/>
        <end position="21"/>
    </location>
</feature>
<keyword evidence="4" id="KW-1185">Reference proteome</keyword>
<dbReference type="PROSITE" id="PS50042">
    <property type="entry name" value="CNMP_BINDING_3"/>
    <property type="match status" value="2"/>
</dbReference>
<name>A0AB34JE38_PRYPA</name>
<feature type="compositionally biased region" description="Basic and acidic residues" evidence="1">
    <location>
        <begin position="549"/>
        <end position="558"/>
    </location>
</feature>
<dbReference type="SMART" id="SM00100">
    <property type="entry name" value="cNMP"/>
    <property type="match status" value="2"/>
</dbReference>
<feature type="domain" description="Cyclic nucleotide-binding" evidence="2">
    <location>
        <begin position="264"/>
        <end position="406"/>
    </location>
</feature>
<dbReference type="Gene3D" id="2.60.120.10">
    <property type="entry name" value="Jelly Rolls"/>
    <property type="match status" value="2"/>
</dbReference>
<evidence type="ECO:0000313" key="3">
    <source>
        <dbReference type="EMBL" id="KAL1520200.1"/>
    </source>
</evidence>
<dbReference type="EMBL" id="JBGBPQ010000009">
    <property type="protein sequence ID" value="KAL1520200.1"/>
    <property type="molecule type" value="Genomic_DNA"/>
</dbReference>
<feature type="region of interest" description="Disordered" evidence="1">
    <location>
        <begin position="1"/>
        <end position="39"/>
    </location>
</feature>
<feature type="domain" description="Cyclic nucleotide-binding" evidence="2">
    <location>
        <begin position="124"/>
        <end position="233"/>
    </location>
</feature>
<protein>
    <recommendedName>
        <fullName evidence="2">Cyclic nucleotide-binding domain-containing protein</fullName>
    </recommendedName>
</protein>
<dbReference type="InterPro" id="IPR014710">
    <property type="entry name" value="RmlC-like_jellyroll"/>
</dbReference>
<dbReference type="PROSITE" id="PS00889">
    <property type="entry name" value="CNMP_BINDING_2"/>
    <property type="match status" value="1"/>
</dbReference>
<evidence type="ECO:0000313" key="4">
    <source>
        <dbReference type="Proteomes" id="UP001515480"/>
    </source>
</evidence>
<dbReference type="PANTHER" id="PTHR23011">
    <property type="entry name" value="CYCLIC NUCLEOTIDE-BINDING DOMAIN CONTAINING PROTEIN"/>
    <property type="match status" value="1"/>
</dbReference>
<dbReference type="SUPFAM" id="SSF51206">
    <property type="entry name" value="cAMP-binding domain-like"/>
    <property type="match status" value="2"/>
</dbReference>
<feature type="compositionally biased region" description="Polar residues" evidence="1">
    <location>
        <begin position="564"/>
        <end position="578"/>
    </location>
</feature>
<proteinExistence type="predicted"/>
<sequence>MCRCRESASSSSPLPQVNQDGSPAPSAVPSREHTPITRPRRSSIMSMWTLIFLQRAIRAHVVRKRLDAFNVACGLIADGAPSSPLKKQVMTQQERVVTTMEKPKELRTQVDVSHLVFNTRAIKFFKSVSTEVHRALMAKLDCKLVLKDSTLTVQGEEGHTFYILFRGGVKVYVNDAERKWKNYCVGTMEEGDAFGELALLNADGRRTATVVVSEPSIMFTLNAEDYRRILRPTQAWRASRAACGGGGGESDLRFKVSFLENIFLFREWRAIERERLALCLYRRLYERNQVVIREGQATELFYLVARGQCRVLKWMSLSRDQEAMLTRSHAPAHWRTDAEGAQPLLADLAPIEFSSVQTYGYFGELPLLDLSLDRQHSTANQPKTLHSATVVTATPAIIFTLSKQDFLVHIAPRCGAVLRAYANEYYVDDARIGQIIRAQHEWARYKQHIVQDAVHGRPHLDEPRLSPTKARGKDTGMRKEKRKDKNKLGDGRTSLSIDTLRTLNHQVSKLALDDPPPKGRRSGKLASKSTPSLTIRQISSCSTKIEHDIHVKLPEIRPRGGQGKATSSPTSNTLPAVS</sequence>
<feature type="region of interest" description="Disordered" evidence="1">
    <location>
        <begin position="549"/>
        <end position="578"/>
    </location>
</feature>
<feature type="region of interest" description="Disordered" evidence="1">
    <location>
        <begin position="454"/>
        <end position="533"/>
    </location>
</feature>
<feature type="compositionally biased region" description="Basic and acidic residues" evidence="1">
    <location>
        <begin position="454"/>
        <end position="464"/>
    </location>
</feature>
<dbReference type="PANTHER" id="PTHR23011:SF28">
    <property type="entry name" value="CYCLIC NUCLEOTIDE-BINDING DOMAIN CONTAINING PROTEIN"/>
    <property type="match status" value="1"/>
</dbReference>
<dbReference type="Pfam" id="PF00027">
    <property type="entry name" value="cNMP_binding"/>
    <property type="match status" value="1"/>
</dbReference>
<dbReference type="InterPro" id="IPR000595">
    <property type="entry name" value="cNMP-bd_dom"/>
</dbReference>
<dbReference type="InterPro" id="IPR018488">
    <property type="entry name" value="cNMP-bd_CS"/>
</dbReference>
<dbReference type="AlphaFoldDB" id="A0AB34JE38"/>